<dbReference type="SMART" id="SM00530">
    <property type="entry name" value="HTH_XRE"/>
    <property type="match status" value="1"/>
</dbReference>
<dbReference type="Pfam" id="PF01381">
    <property type="entry name" value="HTH_3"/>
    <property type="match status" value="1"/>
</dbReference>
<evidence type="ECO:0000313" key="2">
    <source>
        <dbReference type="EMBL" id="MBD1365057.1"/>
    </source>
</evidence>
<dbReference type="InterPro" id="IPR010982">
    <property type="entry name" value="Lambda_DNA-bd_dom_sf"/>
</dbReference>
<evidence type="ECO:0000259" key="1">
    <source>
        <dbReference type="PROSITE" id="PS50943"/>
    </source>
</evidence>
<organism evidence="2 3">
    <name type="scientific">Mucilaginibacter pankratovii</name>
    <dbReference type="NCBI Taxonomy" id="2772110"/>
    <lineage>
        <taxon>Bacteria</taxon>
        <taxon>Pseudomonadati</taxon>
        <taxon>Bacteroidota</taxon>
        <taxon>Sphingobacteriia</taxon>
        <taxon>Sphingobacteriales</taxon>
        <taxon>Sphingobacteriaceae</taxon>
        <taxon>Mucilaginibacter</taxon>
    </lineage>
</organism>
<feature type="domain" description="HTH cro/C1-type" evidence="1">
    <location>
        <begin position="12"/>
        <end position="66"/>
    </location>
</feature>
<name>A0ABR7WUZ5_9SPHI</name>
<dbReference type="PROSITE" id="PS50943">
    <property type="entry name" value="HTH_CROC1"/>
    <property type="match status" value="1"/>
</dbReference>
<proteinExistence type="predicted"/>
<dbReference type="EMBL" id="JACWMY010000007">
    <property type="protein sequence ID" value="MBD1365057.1"/>
    <property type="molecule type" value="Genomic_DNA"/>
</dbReference>
<dbReference type="SUPFAM" id="SSF47413">
    <property type="entry name" value="lambda repressor-like DNA-binding domains"/>
    <property type="match status" value="1"/>
</dbReference>
<keyword evidence="3" id="KW-1185">Reference proteome</keyword>
<protein>
    <submittedName>
        <fullName evidence="2">Helix-turn-helix transcriptional regulator</fullName>
    </submittedName>
</protein>
<dbReference type="InterPro" id="IPR001387">
    <property type="entry name" value="Cro/C1-type_HTH"/>
</dbReference>
<accession>A0ABR7WUZ5</accession>
<gene>
    <name evidence="2" type="ORF">IDJ77_14645</name>
</gene>
<reference evidence="2 3" key="1">
    <citation type="submission" date="2020-09" db="EMBL/GenBank/DDBJ databases">
        <title>Novel species of Mucilaginibacter isolated from a glacier on the Tibetan Plateau.</title>
        <authorList>
            <person name="Liu Q."/>
            <person name="Xin Y.-H."/>
        </authorList>
    </citation>
    <scope>NUCLEOTIDE SEQUENCE [LARGE SCALE GENOMIC DNA]</scope>
    <source>
        <strain evidence="2 3">ZT4R22</strain>
    </source>
</reference>
<dbReference type="CDD" id="cd00093">
    <property type="entry name" value="HTH_XRE"/>
    <property type="match status" value="1"/>
</dbReference>
<sequence length="86" mass="9864">MKYNGKVLATVIRERRMQLNYSQDYVAGRLELSQNAYSKMELGQTGITLGKFIVLCEALEMDMADMLALYRQSLNQDRKEEVAPLT</sequence>
<comment type="caution">
    <text evidence="2">The sequence shown here is derived from an EMBL/GenBank/DDBJ whole genome shotgun (WGS) entry which is preliminary data.</text>
</comment>
<dbReference type="Gene3D" id="1.10.260.40">
    <property type="entry name" value="lambda repressor-like DNA-binding domains"/>
    <property type="match status" value="1"/>
</dbReference>
<dbReference type="Proteomes" id="UP000606600">
    <property type="component" value="Unassembled WGS sequence"/>
</dbReference>
<evidence type="ECO:0000313" key="3">
    <source>
        <dbReference type="Proteomes" id="UP000606600"/>
    </source>
</evidence>
<dbReference type="RefSeq" id="WP_191189722.1">
    <property type="nucleotide sequence ID" value="NZ_JACWMY010000007.1"/>
</dbReference>